<feature type="domain" description="HTH araC/xylS-type" evidence="4">
    <location>
        <begin position="219"/>
        <end position="320"/>
    </location>
</feature>
<reference evidence="6" key="3">
    <citation type="submission" date="2022-08" db="EMBL/GenBank/DDBJ databases">
        <title>Whole genome sequencing of non-tuberculosis mycobacteria type-strains.</title>
        <authorList>
            <person name="Igarashi Y."/>
            <person name="Osugi A."/>
            <person name="Mitarai S."/>
        </authorList>
    </citation>
    <scope>NUCLEOTIDE SEQUENCE</scope>
    <source>
        <strain evidence="6">JCM 16372</strain>
    </source>
</reference>
<organism evidence="5 8">
    <name type="scientific">Mycolicibacterium rufum</name>
    <dbReference type="NCBI Taxonomy" id="318424"/>
    <lineage>
        <taxon>Bacteria</taxon>
        <taxon>Bacillati</taxon>
        <taxon>Actinomycetota</taxon>
        <taxon>Actinomycetes</taxon>
        <taxon>Mycobacteriales</taxon>
        <taxon>Mycobacteriaceae</taxon>
        <taxon>Mycolicibacterium</taxon>
    </lineage>
</organism>
<dbReference type="InterPro" id="IPR009057">
    <property type="entry name" value="Homeodomain-like_sf"/>
</dbReference>
<dbReference type="SUPFAM" id="SSF46689">
    <property type="entry name" value="Homeodomain-like"/>
    <property type="match status" value="2"/>
</dbReference>
<evidence type="ECO:0000256" key="1">
    <source>
        <dbReference type="ARBA" id="ARBA00023015"/>
    </source>
</evidence>
<evidence type="ECO:0000313" key="5">
    <source>
        <dbReference type="EMBL" id="MCV7072855.1"/>
    </source>
</evidence>
<evidence type="ECO:0000313" key="8">
    <source>
        <dbReference type="Proteomes" id="UP001140272"/>
    </source>
</evidence>
<evidence type="ECO:0000259" key="4">
    <source>
        <dbReference type="PROSITE" id="PS01124"/>
    </source>
</evidence>
<dbReference type="Proteomes" id="UP001055159">
    <property type="component" value="Chromosome"/>
</dbReference>
<dbReference type="PANTHER" id="PTHR46796">
    <property type="entry name" value="HTH-TYPE TRANSCRIPTIONAL ACTIVATOR RHAS-RELATED"/>
    <property type="match status" value="1"/>
</dbReference>
<reference evidence="5" key="2">
    <citation type="journal article" date="2022" name="BMC Genomics">
        <title>Comparative genome analysis of mycobacteria focusing on tRNA and non-coding RNA.</title>
        <authorList>
            <person name="Behra P.R.K."/>
            <person name="Pettersson B.M.F."/>
            <person name="Ramesh M."/>
            <person name="Das S."/>
            <person name="Dasgupta S."/>
            <person name="Kirsebom L.A."/>
        </authorList>
    </citation>
    <scope>NUCLEOTIDE SEQUENCE</scope>
    <source>
        <strain evidence="5">DSM 45406</strain>
    </source>
</reference>
<dbReference type="RefSeq" id="WP_043408189.1">
    <property type="nucleotide sequence ID" value="NZ_CP092427.2"/>
</dbReference>
<dbReference type="InterPro" id="IPR018060">
    <property type="entry name" value="HTH_AraC"/>
</dbReference>
<dbReference type="AlphaFoldDB" id="A0A9X2YGJ1"/>
<dbReference type="InterPro" id="IPR050204">
    <property type="entry name" value="AraC_XylS_family_regulators"/>
</dbReference>
<dbReference type="Proteomes" id="UP001140272">
    <property type="component" value="Unassembled WGS sequence"/>
</dbReference>
<evidence type="ECO:0000313" key="6">
    <source>
        <dbReference type="EMBL" id="ULP38942.1"/>
    </source>
</evidence>
<keyword evidence="1" id="KW-0805">Transcription regulation</keyword>
<accession>A0A9X2YGJ1</accession>
<keyword evidence="3" id="KW-0804">Transcription</keyword>
<keyword evidence="7" id="KW-1185">Reference proteome</keyword>
<dbReference type="Pfam" id="PF12833">
    <property type="entry name" value="HTH_18"/>
    <property type="match status" value="1"/>
</dbReference>
<dbReference type="PROSITE" id="PS01124">
    <property type="entry name" value="HTH_ARAC_FAMILY_2"/>
    <property type="match status" value="1"/>
</dbReference>
<keyword evidence="2" id="KW-0238">DNA-binding</keyword>
<sequence length="320" mass="35025">MTTVLLDTDDVGEAEAALSAHYAKVRLSGVPSEAALSARIENTDLGAVGVQRLEYGHDFDYEIDPLDDLLICLVHSGLYVQRPPMSGTPDVARPGDVVAIGVDEGVPFGGRVGDGRYSMLVLERHWLNEVVAAAPGDSSGTVRLTGALPVSREANNHLAGVLTYVRDHVAREPFASDSPLLTDALARYVAASVLSAYPHTGLAEPTATDRRDSTPALLRRAMLYIEEHAAQDVLLTELAEAVYVTPRALQYMFRKHRDCTPTEYLRRVRLDHAHRELLAADRATTSVSDVARHWGFLHAGRFAVYYRECYGQSPHVTLRG</sequence>
<protein>
    <submittedName>
        <fullName evidence="5">Helix-turn-helix transcriptional regulator</fullName>
    </submittedName>
</protein>
<dbReference type="Gene3D" id="1.10.10.60">
    <property type="entry name" value="Homeodomain-like"/>
    <property type="match status" value="1"/>
</dbReference>
<evidence type="ECO:0000256" key="3">
    <source>
        <dbReference type="ARBA" id="ARBA00023163"/>
    </source>
</evidence>
<dbReference type="PANTHER" id="PTHR46796:SF12">
    <property type="entry name" value="HTH-TYPE DNA-BINDING TRANSCRIPTIONAL ACTIVATOR EUTR"/>
    <property type="match status" value="1"/>
</dbReference>
<name>A0A9X2YGJ1_9MYCO</name>
<evidence type="ECO:0000313" key="7">
    <source>
        <dbReference type="Proteomes" id="UP001055159"/>
    </source>
</evidence>
<proteinExistence type="predicted"/>
<reference evidence="5" key="1">
    <citation type="submission" date="2020-07" db="EMBL/GenBank/DDBJ databases">
        <authorList>
            <person name="Pettersson B.M.F."/>
            <person name="Behra P.R.K."/>
            <person name="Ramesh M."/>
            <person name="Das S."/>
            <person name="Dasgupta S."/>
            <person name="Kirsebom L.A."/>
        </authorList>
    </citation>
    <scope>NUCLEOTIDE SEQUENCE</scope>
    <source>
        <strain evidence="5">DSM 45406</strain>
    </source>
</reference>
<gene>
    <name evidence="5" type="ORF">H7H73_23385</name>
    <name evidence="6" type="ORF">MJO55_11325</name>
</gene>
<dbReference type="GO" id="GO:0003700">
    <property type="term" value="F:DNA-binding transcription factor activity"/>
    <property type="evidence" value="ECO:0007669"/>
    <property type="project" value="InterPro"/>
</dbReference>
<dbReference type="GO" id="GO:0043565">
    <property type="term" value="F:sequence-specific DNA binding"/>
    <property type="evidence" value="ECO:0007669"/>
    <property type="project" value="InterPro"/>
</dbReference>
<dbReference type="PROSITE" id="PS00041">
    <property type="entry name" value="HTH_ARAC_FAMILY_1"/>
    <property type="match status" value="1"/>
</dbReference>
<evidence type="ECO:0000256" key="2">
    <source>
        <dbReference type="ARBA" id="ARBA00023125"/>
    </source>
</evidence>
<dbReference type="EMBL" id="CP092427">
    <property type="protein sequence ID" value="ULP38942.1"/>
    <property type="molecule type" value="Genomic_DNA"/>
</dbReference>
<dbReference type="EMBL" id="JACKRN010000763">
    <property type="protein sequence ID" value="MCV7072855.1"/>
    <property type="molecule type" value="Genomic_DNA"/>
</dbReference>
<dbReference type="InterPro" id="IPR018062">
    <property type="entry name" value="HTH_AraC-typ_CS"/>
</dbReference>
<dbReference type="SMART" id="SM00342">
    <property type="entry name" value="HTH_ARAC"/>
    <property type="match status" value="1"/>
</dbReference>